<organism evidence="10">
    <name type="scientific">Gaeumannomyces tritici (strain R3-111a-1)</name>
    <name type="common">Wheat and barley take-all root rot fungus</name>
    <name type="synonym">Gaeumannomyces graminis var. tritici</name>
    <dbReference type="NCBI Taxonomy" id="644352"/>
    <lineage>
        <taxon>Eukaryota</taxon>
        <taxon>Fungi</taxon>
        <taxon>Dikarya</taxon>
        <taxon>Ascomycota</taxon>
        <taxon>Pezizomycotina</taxon>
        <taxon>Sordariomycetes</taxon>
        <taxon>Sordariomycetidae</taxon>
        <taxon>Magnaporthales</taxon>
        <taxon>Magnaporthaceae</taxon>
        <taxon>Gaeumannomyces</taxon>
    </lineage>
</organism>
<dbReference type="EMBL" id="GL385396">
    <property type="protein sequence ID" value="EJT79809.1"/>
    <property type="molecule type" value="Genomic_DNA"/>
</dbReference>
<dbReference type="Proteomes" id="UP000006039">
    <property type="component" value="Unassembled WGS sequence"/>
</dbReference>
<dbReference type="GO" id="GO:0005634">
    <property type="term" value="C:nucleus"/>
    <property type="evidence" value="ECO:0007669"/>
    <property type="project" value="UniProtKB-SubCell"/>
</dbReference>
<dbReference type="PANTHER" id="PTHR46714:SF6">
    <property type="entry name" value="TRANSCRIPTIONAL ACTIVATOR HAC1"/>
    <property type="match status" value="1"/>
</dbReference>
<dbReference type="GO" id="GO:0003677">
    <property type="term" value="F:DNA binding"/>
    <property type="evidence" value="ECO:0007669"/>
    <property type="project" value="UniProtKB-KW"/>
</dbReference>
<reference evidence="12" key="1">
    <citation type="submission" date="2010-07" db="EMBL/GenBank/DDBJ databases">
        <title>The genome sequence of Gaeumannomyces graminis var. tritici strain R3-111a-1.</title>
        <authorList>
            <consortium name="The Broad Institute Genome Sequencing Platform"/>
            <person name="Ma L.-J."/>
            <person name="Dead R."/>
            <person name="Young S."/>
            <person name="Zeng Q."/>
            <person name="Koehrsen M."/>
            <person name="Alvarado L."/>
            <person name="Berlin A."/>
            <person name="Chapman S.B."/>
            <person name="Chen Z."/>
            <person name="Freedman E."/>
            <person name="Gellesch M."/>
            <person name="Goldberg J."/>
            <person name="Griggs A."/>
            <person name="Gujja S."/>
            <person name="Heilman E.R."/>
            <person name="Heiman D."/>
            <person name="Hepburn T."/>
            <person name="Howarth C."/>
            <person name="Jen D."/>
            <person name="Larson L."/>
            <person name="Mehta T."/>
            <person name="Neiman D."/>
            <person name="Pearson M."/>
            <person name="Roberts A."/>
            <person name="Saif S."/>
            <person name="Shea T."/>
            <person name="Shenoy N."/>
            <person name="Sisk P."/>
            <person name="Stolte C."/>
            <person name="Sykes S."/>
            <person name="Walk T."/>
            <person name="White J."/>
            <person name="Yandava C."/>
            <person name="Haas B."/>
            <person name="Nusbaum C."/>
            <person name="Birren B."/>
        </authorList>
    </citation>
    <scope>NUCLEOTIDE SEQUENCE [LARGE SCALE GENOMIC DNA]</scope>
    <source>
        <strain evidence="12">R3-111a-1</strain>
    </source>
</reference>
<dbReference type="AlphaFoldDB" id="J3NUD6"/>
<dbReference type="GO" id="GO:0045944">
    <property type="term" value="P:positive regulation of transcription by RNA polymerase II"/>
    <property type="evidence" value="ECO:0007669"/>
    <property type="project" value="InterPro"/>
</dbReference>
<evidence type="ECO:0000313" key="12">
    <source>
        <dbReference type="Proteomes" id="UP000006039"/>
    </source>
</evidence>
<comment type="subcellular location">
    <subcellularLocation>
        <location evidence="1">Nucleus</location>
    </subcellularLocation>
</comment>
<accession>J3NUD6</accession>
<dbReference type="STRING" id="644352.J3NUD6"/>
<evidence type="ECO:0000313" key="11">
    <source>
        <dbReference type="EnsemblFungi" id="EJT79809"/>
    </source>
</evidence>
<dbReference type="RefSeq" id="XP_009220954.1">
    <property type="nucleotide sequence ID" value="XM_009222690.1"/>
</dbReference>
<feature type="compositionally biased region" description="Polar residues" evidence="8">
    <location>
        <begin position="225"/>
        <end position="236"/>
    </location>
</feature>
<dbReference type="Pfam" id="PF00170">
    <property type="entry name" value="bZIP_1"/>
    <property type="match status" value="1"/>
</dbReference>
<dbReference type="GO" id="GO:0000981">
    <property type="term" value="F:DNA-binding transcription factor activity, RNA polymerase II-specific"/>
    <property type="evidence" value="ECO:0007669"/>
    <property type="project" value="InterPro"/>
</dbReference>
<evidence type="ECO:0000256" key="6">
    <source>
        <dbReference type="ARBA" id="ARBA00023230"/>
    </source>
</evidence>
<keyword evidence="5" id="KW-0804">Transcription</keyword>
<sequence length="467" mass="49677">MDSWNATHGSPELKFENSPAESFLSTPSDMYPSLFGDSADATMDPSEMMSPSSLHEDPDQAELDLLSGIAADSSADPTTPAETGSEKKQTKKRKSWGQVLPEPKTNLPPRKRAKTEDEKEQRRVERVLRNRRAAQSSRERKRLEVEALEQRNKQLEQKLAQSQDIIMSLFEKIEKMRTDSGVVSRQTPVTLSQELFSSHDALSAVIPNVTSQERKQSLVDELLRSTQSQTTVNPASISPALSPVADEAPSPAPEQLDALKTATTSSASTSADNMAADVSPDLTQHPAEVLCSDLQCRSAEASRPSPSGGLLQQDPLDVVPGAGALVAAHAAADVNDSDLFGLPAALDADSYVLESGLLSSPNSSDFEHDYLVGDAAFPLASSTTGFDLFDINEYLNSNLSANPDESQQHFGAVGPSASNGNIIGFGVELNPLDDPEASPSPEDPNLQPQLGASSIGCDAVGLAVGAI</sequence>
<dbReference type="SMART" id="SM00338">
    <property type="entry name" value="BRLZ"/>
    <property type="match status" value="1"/>
</dbReference>
<evidence type="ECO:0000256" key="1">
    <source>
        <dbReference type="ARBA" id="ARBA00004123"/>
    </source>
</evidence>
<feature type="domain" description="BZIP" evidence="9">
    <location>
        <begin position="120"/>
        <end position="177"/>
    </location>
</feature>
<dbReference type="GeneID" id="20345350"/>
<comment type="similarity">
    <text evidence="2">Belongs to the bZIP family.</text>
</comment>
<reference evidence="11" key="4">
    <citation type="journal article" date="2015" name="G3 (Bethesda)">
        <title>Genome sequences of three phytopathogenic species of the Magnaporthaceae family of fungi.</title>
        <authorList>
            <person name="Okagaki L.H."/>
            <person name="Nunes C.C."/>
            <person name="Sailsbery J."/>
            <person name="Clay B."/>
            <person name="Brown D."/>
            <person name="John T."/>
            <person name="Oh Y."/>
            <person name="Young N."/>
            <person name="Fitzgerald M."/>
            <person name="Haas B.J."/>
            <person name="Zeng Q."/>
            <person name="Young S."/>
            <person name="Adiconis X."/>
            <person name="Fan L."/>
            <person name="Levin J.Z."/>
            <person name="Mitchell T.K."/>
            <person name="Okubara P.A."/>
            <person name="Farman M.L."/>
            <person name="Kohn L.M."/>
            <person name="Birren B."/>
            <person name="Ma L.-J."/>
            <person name="Dean R.A."/>
        </authorList>
    </citation>
    <scope>NUCLEOTIDE SEQUENCE</scope>
    <source>
        <strain evidence="11">R3-111a-1</strain>
    </source>
</reference>
<dbReference type="InterPro" id="IPR046347">
    <property type="entry name" value="bZIP_sf"/>
</dbReference>
<dbReference type="HOGENOM" id="CLU_035741_1_0_1"/>
<feature type="compositionally biased region" description="Basic and acidic residues" evidence="8">
    <location>
        <begin position="114"/>
        <end position="128"/>
    </location>
</feature>
<feature type="compositionally biased region" description="Polar residues" evidence="8">
    <location>
        <begin position="19"/>
        <end position="28"/>
    </location>
</feature>
<feature type="region of interest" description="Disordered" evidence="8">
    <location>
        <begin position="428"/>
        <end position="451"/>
    </location>
</feature>
<evidence type="ECO:0000256" key="4">
    <source>
        <dbReference type="ARBA" id="ARBA00023125"/>
    </source>
</evidence>
<proteinExistence type="inferred from homology"/>
<feature type="compositionally biased region" description="Low complexity" evidence="8">
    <location>
        <begin position="262"/>
        <end position="271"/>
    </location>
</feature>
<protein>
    <submittedName>
        <fullName evidence="10">Transcriptional activator hac1</fullName>
    </submittedName>
</protein>
<dbReference type="SUPFAM" id="SSF57959">
    <property type="entry name" value="Leucine zipper domain"/>
    <property type="match status" value="1"/>
</dbReference>
<dbReference type="eggNOG" id="ENOG502S526">
    <property type="taxonomic scope" value="Eukaryota"/>
</dbReference>
<dbReference type="InterPro" id="IPR004827">
    <property type="entry name" value="bZIP"/>
</dbReference>
<feature type="region of interest" description="Disordered" evidence="8">
    <location>
        <begin position="262"/>
        <end position="281"/>
    </location>
</feature>
<reference evidence="11" key="5">
    <citation type="submission" date="2018-04" db="UniProtKB">
        <authorList>
            <consortium name="EnsemblFungi"/>
        </authorList>
    </citation>
    <scope>IDENTIFICATION</scope>
    <source>
        <strain evidence="11">R3-111a-1</strain>
    </source>
</reference>
<evidence type="ECO:0000256" key="3">
    <source>
        <dbReference type="ARBA" id="ARBA00023015"/>
    </source>
</evidence>
<feature type="region of interest" description="Disordered" evidence="8">
    <location>
        <begin position="225"/>
        <end position="254"/>
    </location>
</feature>
<reference evidence="10" key="3">
    <citation type="submission" date="2010-09" db="EMBL/GenBank/DDBJ databases">
        <title>Annotation of Gaeumannomyces graminis var. tritici R3-111a-1.</title>
        <authorList>
            <consortium name="The Broad Institute Genome Sequencing Platform"/>
            <person name="Ma L.-J."/>
            <person name="Dead R."/>
            <person name="Young S.K."/>
            <person name="Zeng Q."/>
            <person name="Gargeya S."/>
            <person name="Fitzgerald M."/>
            <person name="Haas B."/>
            <person name="Abouelleil A."/>
            <person name="Alvarado L."/>
            <person name="Arachchi H.M."/>
            <person name="Berlin A."/>
            <person name="Brown A."/>
            <person name="Chapman S.B."/>
            <person name="Chen Z."/>
            <person name="Dunbar C."/>
            <person name="Freedman E."/>
            <person name="Gearin G."/>
            <person name="Gellesch M."/>
            <person name="Goldberg J."/>
            <person name="Griggs A."/>
            <person name="Gujja S."/>
            <person name="Heiman D."/>
            <person name="Howarth C."/>
            <person name="Larson L."/>
            <person name="Lui A."/>
            <person name="MacDonald P.J.P."/>
            <person name="Mehta T."/>
            <person name="Montmayeur A."/>
            <person name="Murphy C."/>
            <person name="Neiman D."/>
            <person name="Pearson M."/>
            <person name="Priest M."/>
            <person name="Roberts A."/>
            <person name="Saif S."/>
            <person name="Shea T."/>
            <person name="Shenoy N."/>
            <person name="Sisk P."/>
            <person name="Stolte C."/>
            <person name="Sykes S."/>
            <person name="Yandava C."/>
            <person name="Wortman J."/>
            <person name="Nusbaum C."/>
            <person name="Birren B."/>
        </authorList>
    </citation>
    <scope>NUCLEOTIDE SEQUENCE</scope>
    <source>
        <strain evidence="10">R3-111a-1</strain>
    </source>
</reference>
<dbReference type="VEuPathDB" id="FungiDB:GGTG_04892"/>
<dbReference type="GO" id="GO:0006986">
    <property type="term" value="P:response to unfolded protein"/>
    <property type="evidence" value="ECO:0007669"/>
    <property type="project" value="UniProtKB-KW"/>
</dbReference>
<keyword evidence="12" id="KW-1185">Reference proteome</keyword>
<dbReference type="PROSITE" id="PS50217">
    <property type="entry name" value="BZIP"/>
    <property type="match status" value="1"/>
</dbReference>
<keyword evidence="7" id="KW-0539">Nucleus</keyword>
<keyword evidence="4" id="KW-0238">DNA-binding</keyword>
<evidence type="ECO:0000313" key="10">
    <source>
        <dbReference type="EMBL" id="EJT79809.1"/>
    </source>
</evidence>
<dbReference type="OrthoDB" id="674948at2759"/>
<keyword evidence="6" id="KW-0834">Unfolded protein response</keyword>
<evidence type="ECO:0000256" key="7">
    <source>
        <dbReference type="ARBA" id="ARBA00023242"/>
    </source>
</evidence>
<gene>
    <name evidence="11" type="primary">20345350</name>
    <name evidence="10" type="ORF">GGTG_04892</name>
</gene>
<dbReference type="CDD" id="cd14710">
    <property type="entry name" value="bZIP_HAC1-like"/>
    <property type="match status" value="1"/>
</dbReference>
<evidence type="ECO:0000256" key="2">
    <source>
        <dbReference type="ARBA" id="ARBA00007163"/>
    </source>
</evidence>
<keyword evidence="3" id="KW-0805">Transcription regulation</keyword>
<dbReference type="InterPro" id="IPR044280">
    <property type="entry name" value="Hac1/HY5"/>
</dbReference>
<feature type="region of interest" description="Disordered" evidence="8">
    <location>
        <begin position="1"/>
        <end position="144"/>
    </location>
</feature>
<dbReference type="PANTHER" id="PTHR46714">
    <property type="entry name" value="TRANSCRIPTIONAL ACTIVATOR HAC1"/>
    <property type="match status" value="1"/>
</dbReference>
<name>J3NUD6_GAET3</name>
<dbReference type="EnsemblFungi" id="EJT79809">
    <property type="protein sequence ID" value="EJT79809"/>
    <property type="gene ID" value="GGTG_04892"/>
</dbReference>
<reference evidence="10" key="2">
    <citation type="submission" date="2010-07" db="EMBL/GenBank/DDBJ databases">
        <authorList>
            <consortium name="The Broad Institute Genome Sequencing Platform"/>
            <consortium name="Broad Institute Genome Sequencing Center for Infectious Disease"/>
            <person name="Ma L.-J."/>
            <person name="Dead R."/>
            <person name="Young S."/>
            <person name="Zeng Q."/>
            <person name="Koehrsen M."/>
            <person name="Alvarado L."/>
            <person name="Berlin A."/>
            <person name="Chapman S.B."/>
            <person name="Chen Z."/>
            <person name="Freedman E."/>
            <person name="Gellesch M."/>
            <person name="Goldberg J."/>
            <person name="Griggs A."/>
            <person name="Gujja S."/>
            <person name="Heilman E.R."/>
            <person name="Heiman D."/>
            <person name="Hepburn T."/>
            <person name="Howarth C."/>
            <person name="Jen D."/>
            <person name="Larson L."/>
            <person name="Mehta T."/>
            <person name="Neiman D."/>
            <person name="Pearson M."/>
            <person name="Roberts A."/>
            <person name="Saif S."/>
            <person name="Shea T."/>
            <person name="Shenoy N."/>
            <person name="Sisk P."/>
            <person name="Stolte C."/>
            <person name="Sykes S."/>
            <person name="Walk T."/>
            <person name="White J."/>
            <person name="Yandava C."/>
            <person name="Haas B."/>
            <person name="Nusbaum C."/>
            <person name="Birren B."/>
        </authorList>
    </citation>
    <scope>NUCLEOTIDE SEQUENCE</scope>
    <source>
        <strain evidence="10">R3-111a-1</strain>
    </source>
</reference>
<evidence type="ECO:0000256" key="8">
    <source>
        <dbReference type="SAM" id="MobiDB-lite"/>
    </source>
</evidence>
<evidence type="ECO:0000256" key="5">
    <source>
        <dbReference type="ARBA" id="ARBA00023163"/>
    </source>
</evidence>
<evidence type="ECO:0000259" key="9">
    <source>
        <dbReference type="PROSITE" id="PS50217"/>
    </source>
</evidence>